<feature type="transmembrane region" description="Helical" evidence="2">
    <location>
        <begin position="40"/>
        <end position="57"/>
    </location>
</feature>
<reference evidence="3 4" key="1">
    <citation type="journal article" date="2013" name="Curr. Biol.">
        <title>The Genome of the Foraminiferan Reticulomyxa filosa.</title>
        <authorList>
            <person name="Glockner G."/>
            <person name="Hulsmann N."/>
            <person name="Schleicher M."/>
            <person name="Noegel A.A."/>
            <person name="Eichinger L."/>
            <person name="Gallinger C."/>
            <person name="Pawlowski J."/>
            <person name="Sierra R."/>
            <person name="Euteneuer U."/>
            <person name="Pillet L."/>
            <person name="Moustafa A."/>
            <person name="Platzer M."/>
            <person name="Groth M."/>
            <person name="Szafranski K."/>
            <person name="Schliwa M."/>
        </authorList>
    </citation>
    <scope>NUCLEOTIDE SEQUENCE [LARGE SCALE GENOMIC DNA]</scope>
</reference>
<protein>
    <submittedName>
        <fullName evidence="3">Uncharacterized protein</fullName>
    </submittedName>
</protein>
<dbReference type="Proteomes" id="UP000023152">
    <property type="component" value="Unassembled WGS sequence"/>
</dbReference>
<organism evidence="3 4">
    <name type="scientific">Reticulomyxa filosa</name>
    <dbReference type="NCBI Taxonomy" id="46433"/>
    <lineage>
        <taxon>Eukaryota</taxon>
        <taxon>Sar</taxon>
        <taxon>Rhizaria</taxon>
        <taxon>Retaria</taxon>
        <taxon>Foraminifera</taxon>
        <taxon>Monothalamids</taxon>
        <taxon>Reticulomyxidae</taxon>
        <taxon>Reticulomyxa</taxon>
    </lineage>
</organism>
<feature type="compositionally biased region" description="Basic residues" evidence="1">
    <location>
        <begin position="1"/>
        <end position="12"/>
    </location>
</feature>
<keyword evidence="2" id="KW-0812">Transmembrane</keyword>
<proteinExistence type="predicted"/>
<evidence type="ECO:0000256" key="1">
    <source>
        <dbReference type="SAM" id="MobiDB-lite"/>
    </source>
</evidence>
<evidence type="ECO:0000313" key="3">
    <source>
        <dbReference type="EMBL" id="ETO21233.1"/>
    </source>
</evidence>
<dbReference type="AlphaFoldDB" id="X6N5M3"/>
<gene>
    <name evidence="3" type="ORF">RFI_15972</name>
</gene>
<feature type="transmembrane region" description="Helical" evidence="2">
    <location>
        <begin position="119"/>
        <end position="140"/>
    </location>
</feature>
<sequence length="309" mass="35698">MESLHKLKKKQQKSQEPNKDTNSLKTLNESGLSLQTAENIFRLYLLMSTIRMAVIAYSVGYFFQVLDCLLVHSSLFISYLWYQFENLKYNCISVLVTLNFVYLVKSLHDSDDKFSWGNIFYSLIVLNCGMLAMTNSLYLASKRQLYTANDDLFNRVQLHLERKEHTCIMNSLMPAPVTEQVLLKGEVPIYRKEVTIGFIYFTFYDKTTTHKIKDISSCVDILHYIVINLDRGKKFDAFKPAGSFFFKSRPFFENLACLLCIVLCHSPLKKKEIEQWEFDVIKIEHVGSAYLVCGGVTSRNNSFNHAEAS</sequence>
<evidence type="ECO:0000256" key="2">
    <source>
        <dbReference type="SAM" id="Phobius"/>
    </source>
</evidence>
<accession>X6N5M3</accession>
<keyword evidence="2" id="KW-1133">Transmembrane helix</keyword>
<dbReference type="OrthoDB" id="10261550at2759"/>
<keyword evidence="4" id="KW-1185">Reference proteome</keyword>
<keyword evidence="2" id="KW-0472">Membrane</keyword>
<name>X6N5M3_RETFI</name>
<evidence type="ECO:0000313" key="4">
    <source>
        <dbReference type="Proteomes" id="UP000023152"/>
    </source>
</evidence>
<dbReference type="EMBL" id="ASPP01011829">
    <property type="protein sequence ID" value="ETO21233.1"/>
    <property type="molecule type" value="Genomic_DNA"/>
</dbReference>
<comment type="caution">
    <text evidence="3">The sequence shown here is derived from an EMBL/GenBank/DDBJ whole genome shotgun (WGS) entry which is preliminary data.</text>
</comment>
<feature type="region of interest" description="Disordered" evidence="1">
    <location>
        <begin position="1"/>
        <end position="24"/>
    </location>
</feature>